<evidence type="ECO:0000313" key="3">
    <source>
        <dbReference type="Proteomes" id="UP000619260"/>
    </source>
</evidence>
<proteinExistence type="predicted"/>
<gene>
    <name evidence="2" type="ORF">Val02_82190</name>
</gene>
<keyword evidence="1" id="KW-0812">Transmembrane</keyword>
<feature type="transmembrane region" description="Helical" evidence="1">
    <location>
        <begin position="36"/>
        <end position="53"/>
    </location>
</feature>
<dbReference type="EMBL" id="BOPF01000046">
    <property type="protein sequence ID" value="GIJ51333.1"/>
    <property type="molecule type" value="Genomic_DNA"/>
</dbReference>
<evidence type="ECO:0000256" key="1">
    <source>
        <dbReference type="SAM" id="Phobius"/>
    </source>
</evidence>
<organism evidence="2 3">
    <name type="scientific">Virgisporangium aliadipatigenens</name>
    <dbReference type="NCBI Taxonomy" id="741659"/>
    <lineage>
        <taxon>Bacteria</taxon>
        <taxon>Bacillati</taxon>
        <taxon>Actinomycetota</taxon>
        <taxon>Actinomycetes</taxon>
        <taxon>Micromonosporales</taxon>
        <taxon>Micromonosporaceae</taxon>
        <taxon>Virgisporangium</taxon>
    </lineage>
</organism>
<feature type="transmembrane region" description="Helical" evidence="1">
    <location>
        <begin position="60"/>
        <end position="78"/>
    </location>
</feature>
<dbReference type="AlphaFoldDB" id="A0A8J3YVK9"/>
<evidence type="ECO:0008006" key="4">
    <source>
        <dbReference type="Google" id="ProtNLM"/>
    </source>
</evidence>
<sequence length="113" mass="11765">MKLFGREPTLWLQLLSALLALSVTFGWDWLTDENAGAIVAASTALIGAVNAWAVRPIAPAAFTAVVTTVATLAATYGFELTAVQIGATQAIVTAALTLLTRGQVSPKADPLLR</sequence>
<keyword evidence="1" id="KW-1133">Transmembrane helix</keyword>
<name>A0A8J3YVK9_9ACTN</name>
<keyword evidence="1" id="KW-0472">Membrane</keyword>
<accession>A0A8J3YVK9</accession>
<reference evidence="2" key="1">
    <citation type="submission" date="2021-01" db="EMBL/GenBank/DDBJ databases">
        <title>Whole genome shotgun sequence of Virgisporangium aliadipatigenens NBRC 105644.</title>
        <authorList>
            <person name="Komaki H."/>
            <person name="Tamura T."/>
        </authorList>
    </citation>
    <scope>NUCLEOTIDE SEQUENCE</scope>
    <source>
        <strain evidence="2">NBRC 105644</strain>
    </source>
</reference>
<protein>
    <recommendedName>
        <fullName evidence="4">Holin</fullName>
    </recommendedName>
</protein>
<evidence type="ECO:0000313" key="2">
    <source>
        <dbReference type="EMBL" id="GIJ51333.1"/>
    </source>
</evidence>
<dbReference type="Proteomes" id="UP000619260">
    <property type="component" value="Unassembled WGS sequence"/>
</dbReference>
<dbReference type="RefSeq" id="WP_203904738.1">
    <property type="nucleotide sequence ID" value="NZ_BOPF01000046.1"/>
</dbReference>
<keyword evidence="3" id="KW-1185">Reference proteome</keyword>
<comment type="caution">
    <text evidence="2">The sequence shown here is derived from an EMBL/GenBank/DDBJ whole genome shotgun (WGS) entry which is preliminary data.</text>
</comment>